<reference evidence="3" key="1">
    <citation type="journal article" date="2009" name="Genome Res.">
        <title>Comparative genomic analyses of the human fungal pathogens Coccidioides and their relatives.</title>
        <authorList>
            <person name="Sharpton T.J."/>
            <person name="Stajich J.E."/>
            <person name="Rounsley S.D."/>
            <person name="Gardner M.J."/>
            <person name="Wortman J.R."/>
            <person name="Jordar V.S."/>
            <person name="Maiti R."/>
            <person name="Kodira C.D."/>
            <person name="Neafsey D.E."/>
            <person name="Zeng Q."/>
            <person name="Hung C.-Y."/>
            <person name="McMahan C."/>
            <person name="Muszewska A."/>
            <person name="Grynberg M."/>
            <person name="Mandel M.A."/>
            <person name="Kellner E.M."/>
            <person name="Barker B.M."/>
            <person name="Galgiani J.N."/>
            <person name="Orbach M.J."/>
            <person name="Kirkland T.N."/>
            <person name="Cole G.T."/>
            <person name="Henn M.R."/>
            <person name="Birren B.W."/>
            <person name="Taylor J.W."/>
        </authorList>
    </citation>
    <scope>NUCLEOTIDE SEQUENCE [LARGE SCALE GENOMIC DNA]</scope>
    <source>
        <strain evidence="3">UAMH 1704</strain>
    </source>
</reference>
<dbReference type="PANTHER" id="PTHR39610:SF2">
    <property type="entry name" value="BZIP DOMAIN-CONTAINING PROTEIN"/>
    <property type="match status" value="1"/>
</dbReference>
<feature type="region of interest" description="Disordered" evidence="1">
    <location>
        <begin position="163"/>
        <end position="229"/>
    </location>
</feature>
<gene>
    <name evidence="2" type="ORF">UREG_06419</name>
</gene>
<dbReference type="Proteomes" id="UP000002058">
    <property type="component" value="Unassembled WGS sequence"/>
</dbReference>
<feature type="region of interest" description="Disordered" evidence="1">
    <location>
        <begin position="82"/>
        <end position="131"/>
    </location>
</feature>
<dbReference type="RefSeq" id="XP_002583452.1">
    <property type="nucleotide sequence ID" value="XM_002583406.1"/>
</dbReference>
<dbReference type="HOGENOM" id="CLU_053549_1_0_1"/>
<dbReference type="VEuPathDB" id="FungiDB:UREG_06419"/>
<feature type="region of interest" description="Disordered" evidence="1">
    <location>
        <begin position="292"/>
        <end position="344"/>
    </location>
</feature>
<dbReference type="PANTHER" id="PTHR39610">
    <property type="entry name" value="BZIP DOMAIN-CONTAINING PROTEIN-RELATED"/>
    <property type="match status" value="1"/>
</dbReference>
<evidence type="ECO:0000313" key="2">
    <source>
        <dbReference type="EMBL" id="EEP81554.1"/>
    </source>
</evidence>
<name>C4JXP6_UNCRE</name>
<evidence type="ECO:0000313" key="3">
    <source>
        <dbReference type="Proteomes" id="UP000002058"/>
    </source>
</evidence>
<dbReference type="GeneID" id="8442848"/>
<dbReference type="EMBL" id="CH476618">
    <property type="protein sequence ID" value="EEP81554.1"/>
    <property type="molecule type" value="Genomic_DNA"/>
</dbReference>
<keyword evidence="3" id="KW-1185">Reference proteome</keyword>
<dbReference type="InParanoid" id="C4JXP6"/>
<feature type="region of interest" description="Disordered" evidence="1">
    <location>
        <begin position="1"/>
        <end position="44"/>
    </location>
</feature>
<dbReference type="OrthoDB" id="5407781at2759"/>
<feature type="compositionally biased region" description="Low complexity" evidence="1">
    <location>
        <begin position="307"/>
        <end position="316"/>
    </location>
</feature>
<dbReference type="OMA" id="IFATADP"/>
<sequence>MPPDLNSLPPSRSSSSSPFQTRTMQASLEDVSSQSPPPRSSVSLQAAATINAADLLRQSSNRSPRENRAAERRRSLVAMNLNLNDPTMPGPGELLGDNRNSRRGSVLYSPSSLVGSPSTATGDPHHHHRTPSLGEIHQELEEEQEAQVNRLLLMIRNQQAQIQQMQHRQNSANGTAVEDSTPTSERSVFFPPLPPAASSRDRRPSLQFPPTYSRRRDSDSTAPIPIAPRLSSFQSDYNLSAPDTLGLGNDGSGRQCSRDESAYYQAEAANLTRENQMLRQRIRELERQISELTASSPYVPSEPSNLTTSASTSTSAESLIVTPSITESEAPSTSQSRSREREKE</sequence>
<organism evidence="2 3">
    <name type="scientific">Uncinocarpus reesii (strain UAMH 1704)</name>
    <dbReference type="NCBI Taxonomy" id="336963"/>
    <lineage>
        <taxon>Eukaryota</taxon>
        <taxon>Fungi</taxon>
        <taxon>Dikarya</taxon>
        <taxon>Ascomycota</taxon>
        <taxon>Pezizomycotina</taxon>
        <taxon>Eurotiomycetes</taxon>
        <taxon>Eurotiomycetidae</taxon>
        <taxon>Onygenales</taxon>
        <taxon>Onygenaceae</taxon>
        <taxon>Uncinocarpus</taxon>
    </lineage>
</organism>
<dbReference type="KEGG" id="ure:UREG_06419"/>
<dbReference type="AlphaFoldDB" id="C4JXP6"/>
<proteinExistence type="predicted"/>
<protein>
    <submittedName>
        <fullName evidence="2">Uncharacterized protein</fullName>
    </submittedName>
</protein>
<feature type="compositionally biased region" description="Polar residues" evidence="1">
    <location>
        <begin position="171"/>
        <end position="186"/>
    </location>
</feature>
<feature type="compositionally biased region" description="Polar residues" evidence="1">
    <location>
        <begin position="292"/>
        <end position="306"/>
    </location>
</feature>
<feature type="compositionally biased region" description="Low complexity" evidence="1">
    <location>
        <begin position="1"/>
        <end position="18"/>
    </location>
</feature>
<evidence type="ECO:0000256" key="1">
    <source>
        <dbReference type="SAM" id="MobiDB-lite"/>
    </source>
</evidence>
<accession>C4JXP6</accession>
<dbReference type="eggNOG" id="ENOG502S92C">
    <property type="taxonomic scope" value="Eukaryota"/>
</dbReference>
<feature type="compositionally biased region" description="Polar residues" evidence="1">
    <location>
        <begin position="108"/>
        <end position="121"/>
    </location>
</feature>
<feature type="compositionally biased region" description="Polar residues" evidence="1">
    <location>
        <begin position="321"/>
        <end position="336"/>
    </location>
</feature>